<organism evidence="1 2">
    <name type="scientific">Vagococcus bubulae</name>
    <dbReference type="NCBI Taxonomy" id="1977868"/>
    <lineage>
        <taxon>Bacteria</taxon>
        <taxon>Bacillati</taxon>
        <taxon>Bacillota</taxon>
        <taxon>Bacilli</taxon>
        <taxon>Lactobacillales</taxon>
        <taxon>Enterococcaceae</taxon>
        <taxon>Vagococcus</taxon>
    </lineage>
</organism>
<dbReference type="Pfam" id="PF10662">
    <property type="entry name" value="PduV-EutP"/>
    <property type="match status" value="1"/>
</dbReference>
<evidence type="ECO:0000313" key="1">
    <source>
        <dbReference type="EMBL" id="RST95574.1"/>
    </source>
</evidence>
<dbReference type="AlphaFoldDB" id="A0A429ZPF3"/>
<dbReference type="PANTHER" id="PTHR40453">
    <property type="entry name" value="PROTEIN YOEF"/>
    <property type="match status" value="1"/>
</dbReference>
<comment type="caution">
    <text evidence="1">The sequence shown here is derived from an EMBL/GenBank/DDBJ whole genome shotgun (WGS) entry which is preliminary data.</text>
</comment>
<dbReference type="PANTHER" id="PTHR40453:SF1">
    <property type="entry name" value="PROTEIN YOEF"/>
    <property type="match status" value="1"/>
</dbReference>
<dbReference type="GO" id="GO:0005524">
    <property type="term" value="F:ATP binding"/>
    <property type="evidence" value="ECO:0007669"/>
    <property type="project" value="InterPro"/>
</dbReference>
<dbReference type="Proteomes" id="UP000288490">
    <property type="component" value="Unassembled WGS sequence"/>
</dbReference>
<name>A0A429ZPF3_9ENTE</name>
<keyword evidence="2" id="KW-1185">Reference proteome</keyword>
<dbReference type="EMBL" id="NGJT01000003">
    <property type="protein sequence ID" value="RST95574.1"/>
    <property type="molecule type" value="Genomic_DNA"/>
</dbReference>
<protein>
    <recommendedName>
        <fullName evidence="3">Ethanolamine utilization protein EutP</fullName>
    </recommendedName>
</protein>
<sequence>MKKRVLIIGPKQSGKREIAQYIEQSQTGIKKVANVLYTEKTMIVPDTYLESPWMHKHIIALQQTACCALFLVPIQCSKVSYPPNFSKVFRVPVLGIITNRGEVYTEKEQKQAVNVIDKIGLSKNWNQVDLEKESDLEYLINTLTF</sequence>
<gene>
    <name evidence="1" type="ORF">CBF36_02505</name>
</gene>
<dbReference type="OrthoDB" id="6179at2"/>
<dbReference type="InterPro" id="IPR012381">
    <property type="entry name" value="EutP_PduV"/>
</dbReference>
<dbReference type="GO" id="GO:0006576">
    <property type="term" value="P:biogenic amine metabolic process"/>
    <property type="evidence" value="ECO:0007669"/>
    <property type="project" value="InterPro"/>
</dbReference>
<dbReference type="RefSeq" id="WP_125956335.1">
    <property type="nucleotide sequence ID" value="NZ_JAQEJV010000003.1"/>
</dbReference>
<accession>A0A429ZPF3</accession>
<evidence type="ECO:0000313" key="2">
    <source>
        <dbReference type="Proteomes" id="UP000288490"/>
    </source>
</evidence>
<reference evidence="1 2" key="1">
    <citation type="submission" date="2017-05" db="EMBL/GenBank/DDBJ databases">
        <title>Vagococcus spp. assemblies.</title>
        <authorList>
            <person name="Gulvik C.A."/>
        </authorList>
    </citation>
    <scope>NUCLEOTIDE SEQUENCE [LARGE SCALE GENOMIC DNA]</scope>
    <source>
        <strain evidence="1 2">SS1994</strain>
    </source>
</reference>
<evidence type="ECO:0008006" key="3">
    <source>
        <dbReference type="Google" id="ProtNLM"/>
    </source>
</evidence>
<proteinExistence type="predicted"/>